<organism evidence="2 3">
    <name type="scientific">Aliicoccus persicus</name>
    <dbReference type="NCBI Taxonomy" id="930138"/>
    <lineage>
        <taxon>Bacteria</taxon>
        <taxon>Bacillati</taxon>
        <taxon>Bacillota</taxon>
        <taxon>Bacilli</taxon>
        <taxon>Bacillales</taxon>
        <taxon>Staphylococcaceae</taxon>
        <taxon>Aliicoccus</taxon>
    </lineage>
</organism>
<dbReference type="RefSeq" id="WP_091474170.1">
    <property type="nucleotide sequence ID" value="NZ_FOIT01000002.1"/>
</dbReference>
<keyword evidence="3" id="KW-1185">Reference proteome</keyword>
<evidence type="ECO:0000313" key="2">
    <source>
        <dbReference type="EMBL" id="SEV92858.1"/>
    </source>
</evidence>
<keyword evidence="1" id="KW-1133">Transmembrane helix</keyword>
<evidence type="ECO:0000313" key="3">
    <source>
        <dbReference type="Proteomes" id="UP000243605"/>
    </source>
</evidence>
<feature type="transmembrane region" description="Helical" evidence="1">
    <location>
        <begin position="209"/>
        <end position="227"/>
    </location>
</feature>
<accession>A0A662Z243</accession>
<dbReference type="Pfam" id="PF09991">
    <property type="entry name" value="DUF2232"/>
    <property type="match status" value="1"/>
</dbReference>
<keyword evidence="1" id="KW-0472">Membrane</keyword>
<dbReference type="PANTHER" id="PTHR41324">
    <property type="entry name" value="MEMBRANE PROTEIN-RELATED"/>
    <property type="match status" value="1"/>
</dbReference>
<keyword evidence="1" id="KW-0812">Transmembrane</keyword>
<dbReference type="InterPro" id="IPR018710">
    <property type="entry name" value="DUF2232"/>
</dbReference>
<feature type="transmembrane region" description="Helical" evidence="1">
    <location>
        <begin position="7"/>
        <end position="33"/>
    </location>
</feature>
<proteinExistence type="predicted"/>
<dbReference type="OrthoDB" id="2387503at2"/>
<gene>
    <name evidence="2" type="ORF">SAMN05192557_0824</name>
</gene>
<dbReference type="EMBL" id="FOIT01000002">
    <property type="protein sequence ID" value="SEV92858.1"/>
    <property type="molecule type" value="Genomic_DNA"/>
</dbReference>
<feature type="transmembrane region" description="Helical" evidence="1">
    <location>
        <begin position="98"/>
        <end position="124"/>
    </location>
</feature>
<feature type="transmembrane region" description="Helical" evidence="1">
    <location>
        <begin position="171"/>
        <end position="189"/>
    </location>
</feature>
<name>A0A662Z243_9STAP</name>
<dbReference type="AlphaFoldDB" id="A0A662Z243"/>
<dbReference type="PANTHER" id="PTHR41324:SF1">
    <property type="entry name" value="DUF2232 DOMAIN-CONTAINING PROTEIN"/>
    <property type="match status" value="1"/>
</dbReference>
<dbReference type="Proteomes" id="UP000243605">
    <property type="component" value="Unassembled WGS sequence"/>
</dbReference>
<feature type="transmembrane region" description="Helical" evidence="1">
    <location>
        <begin position="53"/>
        <end position="86"/>
    </location>
</feature>
<protein>
    <submittedName>
        <fullName evidence="2">Uncharacterized conserved protein YybS, DUF2232 family</fullName>
    </submittedName>
</protein>
<reference evidence="2 3" key="1">
    <citation type="submission" date="2016-10" db="EMBL/GenBank/DDBJ databases">
        <authorList>
            <person name="Varghese N."/>
            <person name="Submissions S."/>
        </authorList>
    </citation>
    <scope>NUCLEOTIDE SEQUENCE [LARGE SCALE GENOMIC DNA]</scope>
    <source>
        <strain evidence="2 3">IBRC-M10081</strain>
    </source>
</reference>
<sequence length="307" mass="36043">MRPKVPLWYLLVVIAIGFLFLFVTEITLVLGMLILPFSLYYLVSLKHKSAYHFWLTFISFLLPVFFFMSPFSWISLVLMYALAYVLEFTLRSKYTQEYTIFIATAVMTIIVIGGLNLLQVFNVIPPLGQIWASLVSWYNEQMELTGMSSLVDVEMINTSLQVFYMNLQGQITIYSMIIVTVSVLILRWLLGQNDEIKLWPAKSFKDWAFPRPIMYLFFVFFLISFFMSPSRDDVFYGIVSNIVFVLEWLLFVHGLAFVYFVLREKKVHVAISILLLIPLIVLRPITMLIGLFEMVFRIRMWIIMKRK</sequence>
<feature type="transmembrane region" description="Helical" evidence="1">
    <location>
        <begin position="268"/>
        <end position="296"/>
    </location>
</feature>
<feature type="transmembrane region" description="Helical" evidence="1">
    <location>
        <begin position="234"/>
        <end position="262"/>
    </location>
</feature>
<evidence type="ECO:0000256" key="1">
    <source>
        <dbReference type="SAM" id="Phobius"/>
    </source>
</evidence>